<dbReference type="EMBL" id="SRYB01000003">
    <property type="protein sequence ID" value="TGY80193.1"/>
    <property type="molecule type" value="Genomic_DNA"/>
</dbReference>
<reference evidence="1" key="1">
    <citation type="submission" date="2019-04" db="EMBL/GenBank/DDBJ databases">
        <title>Microbes associate with the intestines of laboratory mice.</title>
        <authorList>
            <person name="Navarre W."/>
            <person name="Wong E."/>
            <person name="Huang K."/>
            <person name="Tropini C."/>
            <person name="Ng K."/>
            <person name="Yu B."/>
        </authorList>
    </citation>
    <scope>NUCLEOTIDE SEQUENCE</scope>
    <source>
        <strain evidence="1">NM04_E33</strain>
    </source>
</reference>
<dbReference type="Proteomes" id="UP000306319">
    <property type="component" value="Unassembled WGS sequence"/>
</dbReference>
<proteinExistence type="predicted"/>
<protein>
    <submittedName>
        <fullName evidence="1">Uncharacterized protein</fullName>
    </submittedName>
</protein>
<organism evidence="1 2">
    <name type="scientific">Lepagella muris</name>
    <dbReference type="NCBI Taxonomy" id="3032870"/>
    <lineage>
        <taxon>Bacteria</taxon>
        <taxon>Pseudomonadati</taxon>
        <taxon>Bacteroidota</taxon>
        <taxon>Bacteroidia</taxon>
        <taxon>Bacteroidales</taxon>
        <taxon>Muribaculaceae</taxon>
        <taxon>Lepagella</taxon>
    </lineage>
</organism>
<evidence type="ECO:0000313" key="1">
    <source>
        <dbReference type="EMBL" id="TGY80193.1"/>
    </source>
</evidence>
<comment type="caution">
    <text evidence="1">The sequence shown here is derived from an EMBL/GenBank/DDBJ whole genome shotgun (WGS) entry which is preliminary data.</text>
</comment>
<name>A0AC61RJL7_9BACT</name>
<keyword evidence="2" id="KW-1185">Reference proteome</keyword>
<evidence type="ECO:0000313" key="2">
    <source>
        <dbReference type="Proteomes" id="UP000306319"/>
    </source>
</evidence>
<gene>
    <name evidence="1" type="ORF">E5331_02840</name>
</gene>
<sequence>MNLQKISFLITFLGLFSCRQNNSLETVLDYAADNRHALENVLAHYNESPEKLSSAKFIIRNLPHWYSYSDKGELDSIENLLHQIAVTENLWYFKDITKRDWSSFNYTTLPRLYDCHTITDSLLIKNIDDAWKQRNIREWNVELKDDDFNNFILPHRIGDEKLSDWRHLYLSHYGILLDSLYPKGNDVLKAAEIIYEELEKENFKYNICAIWPHRKATDLFLSHSGPCRDQCDHAVYALRSVGIPCAVDTYFSSPETATSHQWVVVRDNITGRFIPLSKNMVERRDSSINDWRKKGKVYRYMPSLQNERKESIVETTRIKTPIRNYFIKDVTEEYFGQNSIMVSIDNPSEKRVMLGVFSPGEWRIIDYASEYSETEAVFKNIEPGSIYAPVLEKGESGQTKLCGFPFIFERDGSITMLKPSPKTVKLTINRKMPFMPWLYDWFSKGVSGGYFELSNSLNFEKSVRGASFPDTLDTNFHLSLFPPTYSKYVRLTVPGEDQIVIGQIEIYSDSTAKKKINCSIFSKFDGYFHPENAIDGDILSFFAMPKERRKLILELDSPQNVEAVAFIPRNNDNFVWPGDHYQLLYFDSVEKGWKEVDRAIAENHSLTFDAPENALYWLRDLTKGHEEQPFIWRNGKQVFVHDL</sequence>
<accession>A0AC61RJL7</accession>